<keyword evidence="2" id="KW-1185">Reference proteome</keyword>
<comment type="caution">
    <text evidence="1">The sequence shown here is derived from an EMBL/GenBank/DDBJ whole genome shotgun (WGS) entry which is preliminary data.</text>
</comment>
<reference evidence="2" key="1">
    <citation type="journal article" date="2019" name="Int. J. Syst. Evol. Microbiol.">
        <title>The Global Catalogue of Microorganisms (GCM) 10K type strain sequencing project: providing services to taxonomists for standard genome sequencing and annotation.</title>
        <authorList>
            <consortium name="The Broad Institute Genomics Platform"/>
            <consortium name="The Broad Institute Genome Sequencing Center for Infectious Disease"/>
            <person name="Wu L."/>
            <person name="Ma J."/>
        </authorList>
    </citation>
    <scope>NUCLEOTIDE SEQUENCE [LARGE SCALE GENOMIC DNA]</scope>
    <source>
        <strain evidence="2">JCM 6242</strain>
    </source>
</reference>
<evidence type="ECO:0000313" key="2">
    <source>
        <dbReference type="Proteomes" id="UP001500831"/>
    </source>
</evidence>
<gene>
    <name evidence="1" type="ORF">GCM10010517_44480</name>
</gene>
<dbReference type="Proteomes" id="UP001500831">
    <property type="component" value="Unassembled WGS sequence"/>
</dbReference>
<sequence>MTGLIVPGGTDRDRRVILAGTRCPCHVTAIEEGSDAIGQFVLGGRES</sequence>
<proteinExistence type="predicted"/>
<dbReference type="EMBL" id="BAAAVI010000032">
    <property type="protein sequence ID" value="GAA2881529.1"/>
    <property type="molecule type" value="Genomic_DNA"/>
</dbReference>
<evidence type="ECO:0000313" key="1">
    <source>
        <dbReference type="EMBL" id="GAA2881529.1"/>
    </source>
</evidence>
<accession>A0ABP6IGS8</accession>
<dbReference type="RefSeq" id="WP_344974713.1">
    <property type="nucleotide sequence ID" value="NZ_BAAAVI010000032.1"/>
</dbReference>
<protein>
    <submittedName>
        <fullName evidence="1">Uncharacterized protein</fullName>
    </submittedName>
</protein>
<organism evidence="1 2">
    <name type="scientific">Streptosporangium fragile</name>
    <dbReference type="NCBI Taxonomy" id="46186"/>
    <lineage>
        <taxon>Bacteria</taxon>
        <taxon>Bacillati</taxon>
        <taxon>Actinomycetota</taxon>
        <taxon>Actinomycetes</taxon>
        <taxon>Streptosporangiales</taxon>
        <taxon>Streptosporangiaceae</taxon>
        <taxon>Streptosporangium</taxon>
    </lineage>
</organism>
<name>A0ABP6IGS8_9ACTN</name>